<organism evidence="7 8">
    <name type="scientific">Clostridium rhizosphaerae</name>
    <dbReference type="NCBI Taxonomy" id="2803861"/>
    <lineage>
        <taxon>Bacteria</taxon>
        <taxon>Bacillati</taxon>
        <taxon>Bacillota</taxon>
        <taxon>Clostridia</taxon>
        <taxon>Eubacteriales</taxon>
        <taxon>Clostridiaceae</taxon>
        <taxon>Clostridium</taxon>
    </lineage>
</organism>
<sequence>MSNKEKSVIFFLAKIINLSITLLSITIVSRGLLVNDYANYRFIITGLNMIIAIISVGLPNSILYYLSGGMREKYLTNAYVAIILMVLAIIFLSNPLVFFISKMIKSDIFFSYKIYFMIMLILTFVNSTTENFYVAYNKSKLLSFSIVIPNLIYMASLSILYFLGLNINNILIVYIGRELFKSILFIIFVIKNKINYKVIDFTSVKDILVFGIPIGLSSIIGTLNLNLDKVIASNLLGKEAFVKITNATFEIPFVTFAAASLFTILTPVMKKHYDENKYDELLKVWNKAGRTMIPIIISITVATMFFSKSFIIFLYSRQYLDCLVYFVLYQFNTLNRIFVYGSIFLASGKNKIYTLNSVLSLLSNIILNFILGKLIGSLGIVLATVISTHLMVLLQNYQISKVLNVKIKDTFPIKDFVRAIVIATLINIPLFIVYYVFFFNNTVLGLGMLIISCGITFIYISIKVNDEILNYCINRAKNIVRAK</sequence>
<dbReference type="Pfam" id="PF01943">
    <property type="entry name" value="Polysacc_synt"/>
    <property type="match status" value="1"/>
</dbReference>
<feature type="transmembrane region" description="Helical" evidence="6">
    <location>
        <begin position="327"/>
        <end position="346"/>
    </location>
</feature>
<protein>
    <submittedName>
        <fullName evidence="7">Polysaccharide biosynthesis C-terminal domain-containing protein</fullName>
    </submittedName>
</protein>
<proteinExistence type="predicted"/>
<comment type="caution">
    <text evidence="7">The sequence shown here is derived from an EMBL/GenBank/DDBJ whole genome shotgun (WGS) entry which is preliminary data.</text>
</comment>
<name>A0ABS1TAG2_9CLOT</name>
<feature type="transmembrane region" description="Helical" evidence="6">
    <location>
        <begin position="291"/>
        <end position="315"/>
    </location>
</feature>
<feature type="transmembrane region" description="Helical" evidence="6">
    <location>
        <begin position="416"/>
        <end position="437"/>
    </location>
</feature>
<dbReference type="RefSeq" id="WP_202749070.1">
    <property type="nucleotide sequence ID" value="NZ_JAESWC010000004.1"/>
</dbReference>
<dbReference type="PANTHER" id="PTHR30250:SF11">
    <property type="entry name" value="O-ANTIGEN TRANSPORTER-RELATED"/>
    <property type="match status" value="1"/>
</dbReference>
<dbReference type="InterPro" id="IPR002797">
    <property type="entry name" value="Polysacc_synth"/>
</dbReference>
<evidence type="ECO:0000256" key="6">
    <source>
        <dbReference type="SAM" id="Phobius"/>
    </source>
</evidence>
<evidence type="ECO:0000256" key="1">
    <source>
        <dbReference type="ARBA" id="ARBA00004651"/>
    </source>
</evidence>
<feature type="transmembrane region" description="Helical" evidence="6">
    <location>
        <begin position="112"/>
        <end position="129"/>
    </location>
</feature>
<evidence type="ECO:0000256" key="2">
    <source>
        <dbReference type="ARBA" id="ARBA00022475"/>
    </source>
</evidence>
<feature type="transmembrane region" description="Helical" evidence="6">
    <location>
        <begin position="40"/>
        <end position="66"/>
    </location>
</feature>
<keyword evidence="3 6" id="KW-0812">Transmembrane</keyword>
<dbReference type="InterPro" id="IPR050833">
    <property type="entry name" value="Poly_Biosynth_Transport"/>
</dbReference>
<evidence type="ECO:0000313" key="7">
    <source>
        <dbReference type="EMBL" id="MBL4936332.1"/>
    </source>
</evidence>
<dbReference type="PANTHER" id="PTHR30250">
    <property type="entry name" value="PST FAMILY PREDICTED COLANIC ACID TRANSPORTER"/>
    <property type="match status" value="1"/>
</dbReference>
<dbReference type="EMBL" id="JAESWC010000004">
    <property type="protein sequence ID" value="MBL4936332.1"/>
    <property type="molecule type" value="Genomic_DNA"/>
</dbReference>
<evidence type="ECO:0000256" key="5">
    <source>
        <dbReference type="ARBA" id="ARBA00023136"/>
    </source>
</evidence>
<feature type="transmembrane region" description="Helical" evidence="6">
    <location>
        <begin position="7"/>
        <end position="28"/>
    </location>
</feature>
<evidence type="ECO:0000313" key="8">
    <source>
        <dbReference type="Proteomes" id="UP000632377"/>
    </source>
</evidence>
<reference evidence="7 8" key="1">
    <citation type="submission" date="2021-01" db="EMBL/GenBank/DDBJ databases">
        <title>Genome public.</title>
        <authorList>
            <person name="Liu C."/>
            <person name="Sun Q."/>
        </authorList>
    </citation>
    <scope>NUCLEOTIDE SEQUENCE [LARGE SCALE GENOMIC DNA]</scope>
    <source>
        <strain evidence="7 8">YIM B02515</strain>
    </source>
</reference>
<keyword evidence="4 6" id="KW-1133">Transmembrane helix</keyword>
<feature type="transmembrane region" description="Helical" evidence="6">
    <location>
        <begin position="170"/>
        <end position="188"/>
    </location>
</feature>
<keyword evidence="2" id="KW-1003">Cell membrane</keyword>
<gene>
    <name evidence="7" type="ORF">JK636_11225</name>
</gene>
<accession>A0ABS1TAG2</accession>
<evidence type="ECO:0000256" key="3">
    <source>
        <dbReference type="ARBA" id="ARBA00022692"/>
    </source>
</evidence>
<feature type="transmembrane region" description="Helical" evidence="6">
    <location>
        <begin position="141"/>
        <end position="164"/>
    </location>
</feature>
<feature type="transmembrane region" description="Helical" evidence="6">
    <location>
        <begin position="247"/>
        <end position="270"/>
    </location>
</feature>
<keyword evidence="8" id="KW-1185">Reference proteome</keyword>
<keyword evidence="5 6" id="KW-0472">Membrane</keyword>
<comment type="subcellular location">
    <subcellularLocation>
        <location evidence="1">Cell membrane</location>
        <topology evidence="1">Multi-pass membrane protein</topology>
    </subcellularLocation>
</comment>
<evidence type="ECO:0000256" key="4">
    <source>
        <dbReference type="ARBA" id="ARBA00022989"/>
    </source>
</evidence>
<feature type="transmembrane region" description="Helical" evidence="6">
    <location>
        <begin position="78"/>
        <end position="100"/>
    </location>
</feature>
<feature type="transmembrane region" description="Helical" evidence="6">
    <location>
        <begin position="443"/>
        <end position="462"/>
    </location>
</feature>
<dbReference type="Proteomes" id="UP000632377">
    <property type="component" value="Unassembled WGS sequence"/>
</dbReference>